<dbReference type="InterPro" id="IPR001789">
    <property type="entry name" value="Sig_transdc_resp-reg_receiver"/>
</dbReference>
<sequence length="128" mass="15092">MKEKVIWVLDDDMVSQFAILYSIEQSFGNCRVVSFYNPLEVLEHLLEYQSNNIRLPDKLLVDIVMPEMSGWLFLNELKKVPELFDKIDIYIISTFSNPEDRNLVKTHTLIKEYFNKPVSKNSITRIFS</sequence>
<dbReference type="Proteomes" id="UP000186953">
    <property type="component" value="Unassembled WGS sequence"/>
</dbReference>
<feature type="modified residue" description="4-aspartylphosphate" evidence="1">
    <location>
        <position position="62"/>
    </location>
</feature>
<dbReference type="PROSITE" id="PS50110">
    <property type="entry name" value="RESPONSE_REGULATORY"/>
    <property type="match status" value="1"/>
</dbReference>
<dbReference type="InterPro" id="IPR052893">
    <property type="entry name" value="TCS_response_regulator"/>
</dbReference>
<dbReference type="SUPFAM" id="SSF52172">
    <property type="entry name" value="CheY-like"/>
    <property type="match status" value="1"/>
</dbReference>
<name>A0A1N6QC25_9FLAO</name>
<dbReference type="AlphaFoldDB" id="A0A1N6QC25"/>
<organism evidence="3 4">
    <name type="scientific">Maribacter ulvicola</name>
    <dbReference type="NCBI Taxonomy" id="228959"/>
    <lineage>
        <taxon>Bacteria</taxon>
        <taxon>Pseudomonadati</taxon>
        <taxon>Bacteroidota</taxon>
        <taxon>Flavobacteriia</taxon>
        <taxon>Flavobacteriales</taxon>
        <taxon>Flavobacteriaceae</taxon>
        <taxon>Maribacter</taxon>
    </lineage>
</organism>
<dbReference type="PANTHER" id="PTHR44520">
    <property type="entry name" value="RESPONSE REGULATOR RCP1-RELATED"/>
    <property type="match status" value="1"/>
</dbReference>
<accession>A0A1N6QC25</accession>
<dbReference type="STRING" id="228959.SAMN05421797_101834"/>
<keyword evidence="4" id="KW-1185">Reference proteome</keyword>
<evidence type="ECO:0000313" key="3">
    <source>
        <dbReference type="EMBL" id="SIQ14129.1"/>
    </source>
</evidence>
<dbReference type="InterPro" id="IPR011006">
    <property type="entry name" value="CheY-like_superfamily"/>
</dbReference>
<dbReference type="Gene3D" id="3.40.50.2300">
    <property type="match status" value="1"/>
</dbReference>
<dbReference type="SMART" id="SM00448">
    <property type="entry name" value="REC"/>
    <property type="match status" value="1"/>
</dbReference>
<dbReference type="PANTHER" id="PTHR44520:SF2">
    <property type="entry name" value="RESPONSE REGULATOR RCP1"/>
    <property type="match status" value="1"/>
</dbReference>
<reference evidence="4" key="1">
    <citation type="submission" date="2017-01" db="EMBL/GenBank/DDBJ databases">
        <authorList>
            <person name="Varghese N."/>
            <person name="Submissions S."/>
        </authorList>
    </citation>
    <scope>NUCLEOTIDE SEQUENCE [LARGE SCALE GENOMIC DNA]</scope>
    <source>
        <strain evidence="4">DSM 15366</strain>
    </source>
</reference>
<keyword evidence="1" id="KW-0597">Phosphoprotein</keyword>
<dbReference type="OrthoDB" id="1376781at2"/>
<dbReference type="Pfam" id="PF00072">
    <property type="entry name" value="Response_reg"/>
    <property type="match status" value="1"/>
</dbReference>
<evidence type="ECO:0000259" key="2">
    <source>
        <dbReference type="PROSITE" id="PS50110"/>
    </source>
</evidence>
<protein>
    <submittedName>
        <fullName evidence="3">Response regulator receiver domain-containing protein</fullName>
    </submittedName>
</protein>
<gene>
    <name evidence="3" type="ORF">SAMN05421797_101834</name>
</gene>
<dbReference type="RefSeq" id="WP_076547037.1">
    <property type="nucleotide sequence ID" value="NZ_FTMA01000001.1"/>
</dbReference>
<dbReference type="EMBL" id="FTMA01000001">
    <property type="protein sequence ID" value="SIQ14129.1"/>
    <property type="molecule type" value="Genomic_DNA"/>
</dbReference>
<feature type="domain" description="Response regulatory" evidence="2">
    <location>
        <begin position="5"/>
        <end position="128"/>
    </location>
</feature>
<evidence type="ECO:0000313" key="4">
    <source>
        <dbReference type="Proteomes" id="UP000186953"/>
    </source>
</evidence>
<dbReference type="GO" id="GO:0000160">
    <property type="term" value="P:phosphorelay signal transduction system"/>
    <property type="evidence" value="ECO:0007669"/>
    <property type="project" value="InterPro"/>
</dbReference>
<proteinExistence type="predicted"/>
<evidence type="ECO:0000256" key="1">
    <source>
        <dbReference type="PROSITE-ProRule" id="PRU00169"/>
    </source>
</evidence>